<evidence type="ECO:0000313" key="4">
    <source>
        <dbReference type="Proteomes" id="UP000289738"/>
    </source>
</evidence>
<keyword evidence="4" id="KW-1185">Reference proteome</keyword>
<keyword evidence="1" id="KW-0472">Membrane</keyword>
<keyword evidence="1" id="KW-0812">Transmembrane</keyword>
<organism evidence="3 4">
    <name type="scientific">Arachis hypogaea</name>
    <name type="common">Peanut</name>
    <dbReference type="NCBI Taxonomy" id="3818"/>
    <lineage>
        <taxon>Eukaryota</taxon>
        <taxon>Viridiplantae</taxon>
        <taxon>Streptophyta</taxon>
        <taxon>Embryophyta</taxon>
        <taxon>Tracheophyta</taxon>
        <taxon>Spermatophyta</taxon>
        <taxon>Magnoliopsida</taxon>
        <taxon>eudicotyledons</taxon>
        <taxon>Gunneridae</taxon>
        <taxon>Pentapetalae</taxon>
        <taxon>rosids</taxon>
        <taxon>fabids</taxon>
        <taxon>Fabales</taxon>
        <taxon>Fabaceae</taxon>
        <taxon>Papilionoideae</taxon>
        <taxon>50 kb inversion clade</taxon>
        <taxon>dalbergioids sensu lato</taxon>
        <taxon>Dalbergieae</taxon>
        <taxon>Pterocarpus clade</taxon>
        <taxon>Arachis</taxon>
    </lineage>
</organism>
<dbReference type="Proteomes" id="UP000289738">
    <property type="component" value="Chromosome A05"/>
</dbReference>
<dbReference type="AlphaFoldDB" id="A0A445CZ60"/>
<proteinExistence type="predicted"/>
<gene>
    <name evidence="3" type="ORF">Ahy_A05g021981</name>
</gene>
<dbReference type="InterPro" id="IPR006598">
    <property type="entry name" value="CAP10"/>
</dbReference>
<dbReference type="EMBL" id="SDMP01000005">
    <property type="protein sequence ID" value="RYR56226.1"/>
    <property type="molecule type" value="Genomic_DNA"/>
</dbReference>
<protein>
    <recommendedName>
        <fullName evidence="2">Glycosyl transferase CAP10 domain-containing protein</fullName>
    </recommendedName>
</protein>
<dbReference type="PANTHER" id="PTHR12203:SF99">
    <property type="entry name" value="OS04G0534100 PROTEIN"/>
    <property type="match status" value="1"/>
</dbReference>
<dbReference type="InterPro" id="IPR051091">
    <property type="entry name" value="O-Glucosyltr/Glycosyltrsf_90"/>
</dbReference>
<accession>A0A445CZ60</accession>
<feature type="domain" description="Glycosyl transferase CAP10" evidence="2">
    <location>
        <begin position="464"/>
        <end position="658"/>
    </location>
</feature>
<feature type="domain" description="Glycosyl transferase CAP10" evidence="2">
    <location>
        <begin position="183"/>
        <end position="422"/>
    </location>
</feature>
<evidence type="ECO:0000256" key="1">
    <source>
        <dbReference type="SAM" id="Phobius"/>
    </source>
</evidence>
<keyword evidence="1" id="KW-1133">Transmembrane helix</keyword>
<evidence type="ECO:0000313" key="3">
    <source>
        <dbReference type="EMBL" id="RYR56226.1"/>
    </source>
</evidence>
<dbReference type="SMART" id="SM00672">
    <property type="entry name" value="CAP10"/>
    <property type="match status" value="2"/>
</dbReference>
<evidence type="ECO:0000259" key="2">
    <source>
        <dbReference type="SMART" id="SM00672"/>
    </source>
</evidence>
<reference evidence="3 4" key="1">
    <citation type="submission" date="2019-01" db="EMBL/GenBank/DDBJ databases">
        <title>Sequencing of cultivated peanut Arachis hypogaea provides insights into genome evolution and oil improvement.</title>
        <authorList>
            <person name="Chen X."/>
        </authorList>
    </citation>
    <scope>NUCLEOTIDE SEQUENCE [LARGE SCALE GENOMIC DNA]</scope>
    <source>
        <strain evidence="4">cv. Fuhuasheng</strain>
        <tissue evidence="3">Leaves</tissue>
    </source>
</reference>
<feature type="transmembrane region" description="Helical" evidence="1">
    <location>
        <begin position="28"/>
        <end position="52"/>
    </location>
</feature>
<dbReference type="PANTHER" id="PTHR12203">
    <property type="entry name" value="KDEL LYS-ASP-GLU-LEU CONTAINING - RELATED"/>
    <property type="match status" value="1"/>
</dbReference>
<name>A0A445CZ60_ARAHY</name>
<dbReference type="STRING" id="3818.A0A445CZ60"/>
<comment type="caution">
    <text evidence="3">The sequence shown here is derived from an EMBL/GenBank/DDBJ whole genome shotgun (WGS) entry which is preliminary data.</text>
</comment>
<dbReference type="Pfam" id="PF05686">
    <property type="entry name" value="Glyco_transf_90"/>
    <property type="match status" value="2"/>
</dbReference>
<sequence length="659" mass="76867">MRDTNILVVGQDGILRPLMKTATRSTTVLVFSMLFIFGALVYTLLLPSHLIFGGTPSKSILATTENNNVPKMPPKQIEIPLNCTAYNLNKICPNHEEIPADNQDRLPSSTCPDYFRWIHEDLRPWAHTGITKEMVDKARKTANFKLVILKGKAYLETYAKAFQTRDVFTKWGILQLLRRYPGMLPDMEFMFDCVDWPVILAERYGGSNSNNASNVPPPLFRYCANDATLDIVFPDWSFWGEMKEGNKRTTWLKREPYAYWKGNPDVADTRKDLMKCNVTHQQDWNARIYKQDWIKESKEGYKQSDLASQCIHRYKVYIEGSAWSVSQKYILACDSVTLLVNPHYYDFFTRGLVPMQHYWPIKEDDKCRSIKFAVEWGNTHQNEANSIGKAASDFIYDELKMDYVYDYMFHLLNSYGKLFRYTPTLSSEAVELCVESMVCNVKGRERQFMMESMVKGPAITNPCTMPPPFDPPSLHENLRRKESLIQQVDSWEKTSSFGRAEINIKPWEILSGEMKEGNKRTTWLKREPYAYWKGNPDVADTRKDLMKCNVTHQQDWNARIYKQDWIKESKEGYKQSDLASQCIHRYKVYIEGSAWSVSQKYILACDSVTLLVNPHYYDFFTRGLVPMQHYWPIKEDDKCRSIKFAVEWGNTHQNEHIFL</sequence>